<dbReference type="GO" id="GO:0042781">
    <property type="term" value="F:3'-tRNA processing endoribonuclease activity"/>
    <property type="evidence" value="ECO:0007669"/>
    <property type="project" value="UniProtKB-EC"/>
</dbReference>
<keyword evidence="1" id="KW-0378">Hydrolase</keyword>
<accession>A0A6J4P598</accession>
<name>A0A6J4P598_9ACTN</name>
<reference evidence="1" key="1">
    <citation type="submission" date="2020-02" db="EMBL/GenBank/DDBJ databases">
        <authorList>
            <person name="Meier V. D."/>
        </authorList>
    </citation>
    <scope>NUCLEOTIDE SEQUENCE</scope>
    <source>
        <strain evidence="1">AVDCRST_MAG55</strain>
    </source>
</reference>
<dbReference type="EMBL" id="CADCUZ010000039">
    <property type="protein sequence ID" value="CAA9406642.1"/>
    <property type="molecule type" value="Genomic_DNA"/>
</dbReference>
<protein>
    <submittedName>
        <fullName evidence="1">Ribonuclease Z</fullName>
        <ecNumber evidence="1">3.1.26.11</ecNumber>
    </submittedName>
</protein>
<dbReference type="InterPro" id="IPR036866">
    <property type="entry name" value="RibonucZ/Hydroxyglut_hydro"/>
</dbReference>
<dbReference type="Gene3D" id="3.60.15.10">
    <property type="entry name" value="Ribonuclease Z/Hydroxyacylglutathione hydrolase-like"/>
    <property type="match status" value="1"/>
</dbReference>
<evidence type="ECO:0000313" key="1">
    <source>
        <dbReference type="EMBL" id="CAA9406642.1"/>
    </source>
</evidence>
<organism evidence="1">
    <name type="scientific">uncultured Rubrobacteraceae bacterium</name>
    <dbReference type="NCBI Taxonomy" id="349277"/>
    <lineage>
        <taxon>Bacteria</taxon>
        <taxon>Bacillati</taxon>
        <taxon>Actinomycetota</taxon>
        <taxon>Rubrobacteria</taxon>
        <taxon>Rubrobacterales</taxon>
        <taxon>Rubrobacteraceae</taxon>
        <taxon>environmental samples</taxon>
    </lineage>
</organism>
<sequence length="104" mass="11241">MVTDTAPTAGLVRFVRAGCEGTDLLISEGMYGLEEDKPARWKSLHMTFAEAAALARDGGARRLWLTHFGPSLSRPSSHLGRARAVFPRTVVGHDGLTETLSFEG</sequence>
<dbReference type="EC" id="3.1.26.11" evidence="1"/>
<gene>
    <name evidence="1" type="ORF">AVDCRST_MAG55-1048</name>
</gene>
<dbReference type="AlphaFoldDB" id="A0A6J4P598"/>
<dbReference type="SUPFAM" id="SSF56281">
    <property type="entry name" value="Metallo-hydrolase/oxidoreductase"/>
    <property type="match status" value="1"/>
</dbReference>
<proteinExistence type="predicted"/>